<gene>
    <name evidence="3" type="ORF">g.2607</name>
</gene>
<dbReference type="GO" id="GO:0005737">
    <property type="term" value="C:cytoplasm"/>
    <property type="evidence" value="ECO:0007669"/>
    <property type="project" value="TreeGrafter"/>
</dbReference>
<evidence type="ECO:0000256" key="1">
    <source>
        <dbReference type="ARBA" id="ARBA00006062"/>
    </source>
</evidence>
<comment type="similarity">
    <text evidence="1">Belongs to the CDV3 family.</text>
</comment>
<dbReference type="InterPro" id="IPR026806">
    <property type="entry name" value="CDV3"/>
</dbReference>
<sequence length="218" mass="25477">MADLNDFFARKDKKKSKGLGFATVNEIDKKLQETDKKREKLQNKDKDSEWKEFEDKKKDYTGLKIQNTTLSEEQEEVEDDEVKIFEETPCPWRMTALHQDAKSDQVSVTQEKESELPRHINTSTTKYVPPHLRNKHLTSDSRARAQTSRTHQEFSNEAIYPALQATKSLDGADTRLFKNWEETRLREIQNRKSHHMYEKAESNFALANKFAALNNQAE</sequence>
<proteinExistence type="inferred from homology"/>
<evidence type="ECO:0000256" key="2">
    <source>
        <dbReference type="SAM" id="MobiDB-lite"/>
    </source>
</evidence>
<dbReference type="AlphaFoldDB" id="A0A1B6KEM3"/>
<dbReference type="EMBL" id="GEBQ01030080">
    <property type="protein sequence ID" value="JAT09897.1"/>
    <property type="molecule type" value="Transcribed_RNA"/>
</dbReference>
<protein>
    <submittedName>
        <fullName evidence="3">Uncharacterized protein</fullName>
    </submittedName>
</protein>
<dbReference type="Pfam" id="PF15359">
    <property type="entry name" value="CDV3"/>
    <property type="match status" value="1"/>
</dbReference>
<name>A0A1B6KEM3_9HEMI</name>
<feature type="region of interest" description="Disordered" evidence="2">
    <location>
        <begin position="100"/>
        <end position="133"/>
    </location>
</feature>
<dbReference type="PANTHER" id="PTHR16284:SF13">
    <property type="entry name" value="PROTEIN CDV3 HOMOLOG"/>
    <property type="match status" value="1"/>
</dbReference>
<reference evidence="3" key="1">
    <citation type="submission" date="2015-11" db="EMBL/GenBank/DDBJ databases">
        <title>De novo transcriptome assembly of four potential Pierce s Disease insect vectors from Arizona vineyards.</title>
        <authorList>
            <person name="Tassone E.E."/>
        </authorList>
    </citation>
    <scope>NUCLEOTIDE SEQUENCE</scope>
</reference>
<evidence type="ECO:0000313" key="3">
    <source>
        <dbReference type="EMBL" id="JAT09897.1"/>
    </source>
</evidence>
<accession>A0A1B6KEM3</accession>
<organism evidence="3">
    <name type="scientific">Graphocephala atropunctata</name>
    <dbReference type="NCBI Taxonomy" id="36148"/>
    <lineage>
        <taxon>Eukaryota</taxon>
        <taxon>Metazoa</taxon>
        <taxon>Ecdysozoa</taxon>
        <taxon>Arthropoda</taxon>
        <taxon>Hexapoda</taxon>
        <taxon>Insecta</taxon>
        <taxon>Pterygota</taxon>
        <taxon>Neoptera</taxon>
        <taxon>Paraneoptera</taxon>
        <taxon>Hemiptera</taxon>
        <taxon>Auchenorrhyncha</taxon>
        <taxon>Membracoidea</taxon>
        <taxon>Cicadellidae</taxon>
        <taxon>Cicadellinae</taxon>
        <taxon>Cicadellini</taxon>
        <taxon>Graphocephala</taxon>
    </lineage>
</organism>
<dbReference type="PANTHER" id="PTHR16284">
    <property type="entry name" value="PROTEIN CDV3 HOMOLOG"/>
    <property type="match status" value="1"/>
</dbReference>